<dbReference type="AlphaFoldDB" id="V2W564"/>
<reference evidence="2 3" key="1">
    <citation type="journal article" date="2014" name="BMC Genomics">
        <title>Genome and secretome analysis of the hemibiotrophic fungal pathogen, Moniliophthora roreri, which causes frosty pod rot disease of cacao: mechanisms of the biotrophic and necrotrophic phases.</title>
        <authorList>
            <person name="Meinhardt L.W."/>
            <person name="Costa G.G.L."/>
            <person name="Thomazella D.P.T."/>
            <person name="Teixeira P.J.P.L."/>
            <person name="Carazzolle M.F."/>
            <person name="Schuster S.C."/>
            <person name="Carlson J.E."/>
            <person name="Guiltinan M.J."/>
            <person name="Mieczkowski P."/>
            <person name="Farmer A."/>
            <person name="Ramaraj T."/>
            <person name="Crozier J."/>
            <person name="Davis R.E."/>
            <person name="Shao J."/>
            <person name="Melnick R.L."/>
            <person name="Pereira G.A.G."/>
            <person name="Bailey B.A."/>
        </authorList>
    </citation>
    <scope>NUCLEOTIDE SEQUENCE [LARGE SCALE GENOMIC DNA]</scope>
    <source>
        <strain evidence="2 3">MCA 2997</strain>
    </source>
</reference>
<sequence>MKFTVTLTSLLLAATSVFTQTEDPYADYGVISPAAGTTISVNTPLNVTFNPHRYARESTNNIDIFLISGAETSEPKSVVWSGISTPAYQVDIDLTQLAAPVPGERTVLIQERFNGFGGGNSLAFWSQTFSVTE</sequence>
<evidence type="ECO:0000256" key="1">
    <source>
        <dbReference type="SAM" id="SignalP"/>
    </source>
</evidence>
<dbReference type="KEGG" id="mrr:Moror_5439"/>
<dbReference type="OrthoDB" id="2854608at2759"/>
<gene>
    <name evidence="2" type="ORF">Moror_5439</name>
</gene>
<accession>V2W564</accession>
<comment type="caution">
    <text evidence="2">The sequence shown here is derived from an EMBL/GenBank/DDBJ whole genome shotgun (WGS) entry which is preliminary data.</text>
</comment>
<evidence type="ECO:0000313" key="2">
    <source>
        <dbReference type="EMBL" id="ESK81968.1"/>
    </source>
</evidence>
<keyword evidence="3" id="KW-1185">Reference proteome</keyword>
<evidence type="ECO:0000313" key="3">
    <source>
        <dbReference type="Proteomes" id="UP000017559"/>
    </source>
</evidence>
<keyword evidence="1" id="KW-0732">Signal</keyword>
<dbReference type="EMBL" id="AWSO01002134">
    <property type="protein sequence ID" value="ESK81968.1"/>
    <property type="molecule type" value="Genomic_DNA"/>
</dbReference>
<feature type="chain" id="PRO_5004710879" evidence="1">
    <location>
        <begin position="20"/>
        <end position="133"/>
    </location>
</feature>
<dbReference type="HOGENOM" id="CLU_1907227_0_0_1"/>
<organism evidence="2 3">
    <name type="scientific">Moniliophthora roreri (strain MCA 2997)</name>
    <name type="common">Cocoa frosty pod rot fungus</name>
    <name type="synonym">Crinipellis roreri</name>
    <dbReference type="NCBI Taxonomy" id="1381753"/>
    <lineage>
        <taxon>Eukaryota</taxon>
        <taxon>Fungi</taxon>
        <taxon>Dikarya</taxon>
        <taxon>Basidiomycota</taxon>
        <taxon>Agaricomycotina</taxon>
        <taxon>Agaricomycetes</taxon>
        <taxon>Agaricomycetidae</taxon>
        <taxon>Agaricales</taxon>
        <taxon>Marasmiineae</taxon>
        <taxon>Marasmiaceae</taxon>
        <taxon>Moniliophthora</taxon>
    </lineage>
</organism>
<protein>
    <submittedName>
        <fullName evidence="2">Uncharacterized protein</fullName>
    </submittedName>
</protein>
<name>V2W564_MONRO</name>
<proteinExistence type="predicted"/>
<feature type="signal peptide" evidence="1">
    <location>
        <begin position="1"/>
        <end position="19"/>
    </location>
</feature>
<dbReference type="Proteomes" id="UP000017559">
    <property type="component" value="Unassembled WGS sequence"/>
</dbReference>